<dbReference type="Pfam" id="PF04818">
    <property type="entry name" value="CID"/>
    <property type="match status" value="1"/>
</dbReference>
<dbReference type="CDD" id="cd16982">
    <property type="entry name" value="CID_Pcf11"/>
    <property type="match status" value="1"/>
</dbReference>
<organism evidence="4 5">
    <name type="scientific">Oldenlandia corymbosa var. corymbosa</name>
    <dbReference type="NCBI Taxonomy" id="529605"/>
    <lineage>
        <taxon>Eukaryota</taxon>
        <taxon>Viridiplantae</taxon>
        <taxon>Streptophyta</taxon>
        <taxon>Embryophyta</taxon>
        <taxon>Tracheophyta</taxon>
        <taxon>Spermatophyta</taxon>
        <taxon>Magnoliopsida</taxon>
        <taxon>eudicotyledons</taxon>
        <taxon>Gunneridae</taxon>
        <taxon>Pentapetalae</taxon>
        <taxon>asterids</taxon>
        <taxon>lamiids</taxon>
        <taxon>Gentianales</taxon>
        <taxon>Rubiaceae</taxon>
        <taxon>Rubioideae</taxon>
        <taxon>Spermacoceae</taxon>
        <taxon>Hedyotis-Oldenlandia complex</taxon>
        <taxon>Oldenlandia</taxon>
    </lineage>
</organism>
<dbReference type="Proteomes" id="UP001161247">
    <property type="component" value="Chromosome 1"/>
</dbReference>
<dbReference type="InterPro" id="IPR006569">
    <property type="entry name" value="CID_dom"/>
</dbReference>
<dbReference type="PANTHER" id="PTHR15921:SF12">
    <property type="entry name" value="POLYADENYLATION AND CLEAVAGE FACTOR HOMOLOG 4"/>
    <property type="match status" value="1"/>
</dbReference>
<keyword evidence="1" id="KW-0507">mRNA processing</keyword>
<dbReference type="SUPFAM" id="SSF48464">
    <property type="entry name" value="ENTH/VHS domain"/>
    <property type="match status" value="1"/>
</dbReference>
<evidence type="ECO:0000313" key="5">
    <source>
        <dbReference type="Proteomes" id="UP001161247"/>
    </source>
</evidence>
<dbReference type="FunFam" id="1.25.40.90:FF:000023">
    <property type="entry name" value="polyadenylation and cleavage factor homolog 4"/>
    <property type="match status" value="1"/>
</dbReference>
<dbReference type="InterPro" id="IPR047415">
    <property type="entry name" value="Pcf11_CID"/>
</dbReference>
<feature type="compositionally biased region" description="Polar residues" evidence="2">
    <location>
        <begin position="267"/>
        <end position="278"/>
    </location>
</feature>
<dbReference type="GO" id="GO:0003729">
    <property type="term" value="F:mRNA binding"/>
    <property type="evidence" value="ECO:0007669"/>
    <property type="project" value="InterPro"/>
</dbReference>
<dbReference type="PANTHER" id="PTHR15921">
    <property type="entry name" value="PRE-MRNA CLEAVAGE COMPLEX II"/>
    <property type="match status" value="1"/>
</dbReference>
<evidence type="ECO:0000313" key="4">
    <source>
        <dbReference type="EMBL" id="CAI9087792.1"/>
    </source>
</evidence>
<dbReference type="Pfam" id="PF23228">
    <property type="entry name" value="zf_PCFS4"/>
    <property type="match status" value="1"/>
</dbReference>
<sequence length="943" mass="102900">MEGARFENPKAISGVAAAASGVGFGSGNGNKAMALGSDVVLKTSAPTIMERFKATVKEREDELRVSDDELVFLSSDEVVRIYESFLSELTVNLKPIITDLTIIAGEQREHAQGIAAAICARILEAPVDQKLPSLYLLDSIVKNFGEAYLRYFSPRLPDVFCAAYRQVHPSMYASMRHLFGTWSPFFPSSVLRKIEARLGFPTAINNQSSGVNSLRASESPRPTHSIHVNPKYLEARRQIGDTGLDTAGSEILSSRGHAVGPAKLQPSVASRSVKSSTPYGFKNARSLSPPLDEVSMGASPRRAAKRASPSHSGFNYVYSRASGRHEEPNDLLRNNLPEDISLKFETPANRYNKGIDLDRPRALIDAYGMDERQKPQADKHLKVDHSNVNGILKNASLKTWLNTEEEEFNWEDMAPSSGDGGRSNEMFVSSVAPPASFGKRPGFGAYPDTSLGTSRSNWSNQAQLPVANGVAARVEGSAINSVPVVNSRFPGFLSENAISNDLQSAKPDFGIQGNGMTPQISFPGNGMPSSLEHKSSLVGNFPIADARIRGLSVGPTLRPGFDPSSHETKPDAISGSRVAFPAKLLPQQFGIQSNVQNHIPPFTNQLRGFNPLNQQVRPHIDVLRPPNMITPVPFPAPLHQSRPNSGPGYGSQGRGVPVPIGPVLPNMNPSVRSSMPFPGPVNGSIPLTGTTMVRPPLQGFPANPAGVGAFSGLFDSLMAQGLISLTKDTPMQESVGLDFNQDVLKMRHESAIKALYGDLPRQCTACGLRFKCQEAHRSHMDWHVTRNRNISKNRKQRPSRKWFVNVDTWLSSAETLGVETVPGILPDDDAVVEKNDDEEMAVPADDDQRNCALCGEPFDDFYSDETDEWMYKGAVYLNVPTGSTSGIDRSQLGPIVHSKCRSETSGASSHNFQREVCDDAFIYFQFGEVLYLCILPWFNWPTQ</sequence>
<feature type="region of interest" description="Disordered" evidence="2">
    <location>
        <begin position="257"/>
        <end position="313"/>
    </location>
</feature>
<dbReference type="InterPro" id="IPR057242">
    <property type="entry name" value="PCFS4-like"/>
</dbReference>
<dbReference type="EMBL" id="OX459118">
    <property type="protein sequence ID" value="CAI9087792.1"/>
    <property type="molecule type" value="Genomic_DNA"/>
</dbReference>
<evidence type="ECO:0000259" key="3">
    <source>
        <dbReference type="PROSITE" id="PS51391"/>
    </source>
</evidence>
<dbReference type="GO" id="GO:0005849">
    <property type="term" value="C:mRNA cleavage factor complex"/>
    <property type="evidence" value="ECO:0007669"/>
    <property type="project" value="TreeGrafter"/>
</dbReference>
<dbReference type="InterPro" id="IPR008942">
    <property type="entry name" value="ENTH_VHS"/>
</dbReference>
<feature type="compositionally biased region" description="Low complexity" evidence="2">
    <location>
        <begin position="298"/>
        <end position="312"/>
    </location>
</feature>
<evidence type="ECO:0000256" key="2">
    <source>
        <dbReference type="SAM" id="MobiDB-lite"/>
    </source>
</evidence>
<dbReference type="GO" id="GO:0005737">
    <property type="term" value="C:cytoplasm"/>
    <property type="evidence" value="ECO:0007669"/>
    <property type="project" value="TreeGrafter"/>
</dbReference>
<protein>
    <submittedName>
        <fullName evidence="4">OLC1v1021965C5</fullName>
    </submittedName>
</protein>
<gene>
    <name evidence="4" type="ORF">OLC1_LOCUS528</name>
</gene>
<dbReference type="InterPro" id="IPR013087">
    <property type="entry name" value="Znf_C2H2_type"/>
</dbReference>
<dbReference type="GO" id="GO:0006369">
    <property type="term" value="P:termination of RNA polymerase II transcription"/>
    <property type="evidence" value="ECO:0007669"/>
    <property type="project" value="InterPro"/>
</dbReference>
<dbReference type="GO" id="GO:0000993">
    <property type="term" value="F:RNA polymerase II complex binding"/>
    <property type="evidence" value="ECO:0007669"/>
    <property type="project" value="InterPro"/>
</dbReference>
<feature type="domain" description="CID" evidence="3">
    <location>
        <begin position="74"/>
        <end position="202"/>
    </location>
</feature>
<evidence type="ECO:0000256" key="1">
    <source>
        <dbReference type="ARBA" id="ARBA00022664"/>
    </source>
</evidence>
<dbReference type="PROSITE" id="PS51391">
    <property type="entry name" value="CID"/>
    <property type="match status" value="1"/>
</dbReference>
<dbReference type="GO" id="GO:0031124">
    <property type="term" value="P:mRNA 3'-end processing"/>
    <property type="evidence" value="ECO:0007669"/>
    <property type="project" value="InterPro"/>
</dbReference>
<reference evidence="4" key="1">
    <citation type="submission" date="2023-03" db="EMBL/GenBank/DDBJ databases">
        <authorList>
            <person name="Julca I."/>
        </authorList>
    </citation>
    <scope>NUCLEOTIDE SEQUENCE</scope>
</reference>
<dbReference type="Gene3D" id="1.25.40.90">
    <property type="match status" value="1"/>
</dbReference>
<name>A0AAV1BZ83_OLDCO</name>
<keyword evidence="5" id="KW-1185">Reference proteome</keyword>
<dbReference type="PROSITE" id="PS00028">
    <property type="entry name" value="ZINC_FINGER_C2H2_1"/>
    <property type="match status" value="1"/>
</dbReference>
<accession>A0AAV1BZ83</accession>
<dbReference type="InterPro" id="IPR045154">
    <property type="entry name" value="PCF11-like"/>
</dbReference>
<proteinExistence type="predicted"/>
<dbReference type="AlphaFoldDB" id="A0AAV1BZ83"/>
<dbReference type="SMART" id="SM00582">
    <property type="entry name" value="RPR"/>
    <property type="match status" value="1"/>
</dbReference>